<dbReference type="InterPro" id="IPR019734">
    <property type="entry name" value="TPR_rpt"/>
</dbReference>
<feature type="region of interest" description="Disordered" evidence="3">
    <location>
        <begin position="1104"/>
        <end position="1124"/>
    </location>
</feature>
<proteinExistence type="inferred from homology"/>
<dbReference type="Proteomes" id="UP000324767">
    <property type="component" value="Unassembled WGS sequence"/>
</dbReference>
<feature type="compositionally biased region" description="Polar residues" evidence="3">
    <location>
        <begin position="796"/>
        <end position="809"/>
    </location>
</feature>
<feature type="compositionally biased region" description="Low complexity" evidence="3">
    <location>
        <begin position="825"/>
        <end position="837"/>
    </location>
</feature>
<evidence type="ECO:0000313" key="4">
    <source>
        <dbReference type="EMBL" id="KAA6412119.1"/>
    </source>
</evidence>
<dbReference type="EMBL" id="VXIT01000006">
    <property type="protein sequence ID" value="KAA6412119.1"/>
    <property type="molecule type" value="Genomic_DNA"/>
</dbReference>
<evidence type="ECO:0000313" key="5">
    <source>
        <dbReference type="Proteomes" id="UP000324767"/>
    </source>
</evidence>
<sequence length="1124" mass="122161">MLSHRDPDKAREKARRYLELLDAARCNGSWQEVPELVRKVGKHAPQRKCLTTTALSEHLIATQSTARPSTLSTTSSELFQLIPPLLTAIEQENTFAEDAFQAQICLGWLHWIVGEPGLAISRLPANFGLAINQLREHGPTLAGWTQVCLVKGAYIRGASQENTESPEEAAQTYNSMMPHVSSMSNISAREEQLWTESLLARACLLSFSQSALIMRRDREKSSASSRLGPFRAWAKFWEGRPAQGLTVLDGNKSETGVSRRRIWQAYCNTLSEVLEHVSAGVHDEPRTAVTNGNPMAPPPTPLRTAKLRLYEELRIVEATYEGLLLKEVRFPKANESNIEVEKWTDQVMKNWRIICGPTWTDEELGEGGQEAAGRNTLDILYRAATKTFHSTAILRHLFSVHTSLAEFDLAGSALDSYLEIVTRGKARAQKPGDSTFGLDDDDTILLTTAAGINMLCTYGRRKEVEKAWDLSVTLEKWLEQHQPDTTPKHASAKETSTELSDGQSSTKARVSGRCLAAAYRAIGTSQAHWARLTYETSLRADLQSKAISNLRRALQPDLEDAHKVETLYTFGLVLAEMRDLDGAIAAVKEALAIHSQTASSSGHATTDLESDKSGTIGQISLVRESSRPLIKVWHLLALLLSARQDFATAAISCEAAFEQIEGLMPSDESSTMRGPSCSMGQSEKRDIVEIKMTQIALAEVFDGPGVAVNASGDLLDLFAVLLQYSESSEAESHQAHNTAASGTPNDVTRSARGSRFHRHKEGVPTKQQSGGSTRNTAPGSIRSSTNDASMAPRISITDNGGAVNQPTNHSSHHFTRSGSRKLRRSGSGSRRTIGSMRQSRKGSPNRSAAIEESHTLVGPSGSPGINGGGLAVDGTPDHGDYADGEVGVALTDDIPRPLSPTAGHDAFPTAAQPLSPTARNYHHARQPLPVGHQEEPPSQDVRLPTMPPHFSSSQLGPRYAQAQQQRHSSTLLVKIWLFIAGLYRRALMYDDAQGALIEAFKQVKRVEAAVASQHSSAQAFAEPGWGGLKSVEELWADAYSEKGNLCVAQSTPHEAMAHYELALSHHPDHPAATVSLSTILLDIYAQLIPAQPTTLLLDFTASITDPSTATSPRPPPPSSPPSPP</sequence>
<protein>
    <recommendedName>
        <fullName evidence="6">Tetratricopeptide-like helical domain</fullName>
    </recommendedName>
</protein>
<dbReference type="SMART" id="SM00028">
    <property type="entry name" value="TPR"/>
    <property type="match status" value="3"/>
</dbReference>
<feature type="compositionally biased region" description="Basic residues" evidence="3">
    <location>
        <begin position="810"/>
        <end position="824"/>
    </location>
</feature>
<feature type="region of interest" description="Disordered" evidence="3">
    <location>
        <begin position="481"/>
        <end position="505"/>
    </location>
</feature>
<dbReference type="PANTHER" id="PTHR23083:SF464">
    <property type="entry name" value="TETRATRICOPEPTIDE REPEAT DOMAIN 7, ISOFORM A"/>
    <property type="match status" value="1"/>
</dbReference>
<gene>
    <name evidence="4" type="ORF">FRX48_04269</name>
</gene>
<dbReference type="PANTHER" id="PTHR23083">
    <property type="entry name" value="TETRATRICOPEPTIDE REPEAT PROTEIN, TPR"/>
    <property type="match status" value="1"/>
</dbReference>
<evidence type="ECO:0000256" key="1">
    <source>
        <dbReference type="ARBA" id="ARBA00002550"/>
    </source>
</evidence>
<feature type="region of interest" description="Disordered" evidence="3">
    <location>
        <begin position="730"/>
        <end position="866"/>
    </location>
</feature>
<accession>A0A5M8PRG6</accession>
<organism evidence="4 5">
    <name type="scientific">Lasallia pustulata</name>
    <dbReference type="NCBI Taxonomy" id="136370"/>
    <lineage>
        <taxon>Eukaryota</taxon>
        <taxon>Fungi</taxon>
        <taxon>Dikarya</taxon>
        <taxon>Ascomycota</taxon>
        <taxon>Pezizomycotina</taxon>
        <taxon>Lecanoromycetes</taxon>
        <taxon>OSLEUM clade</taxon>
        <taxon>Umbilicariomycetidae</taxon>
        <taxon>Umbilicariales</taxon>
        <taxon>Umbilicariaceae</taxon>
        <taxon>Lasallia</taxon>
    </lineage>
</organism>
<feature type="compositionally biased region" description="Pro residues" evidence="3">
    <location>
        <begin position="1112"/>
        <end position="1124"/>
    </location>
</feature>
<comment type="caution">
    <text evidence="4">The sequence shown here is derived from an EMBL/GenBank/DDBJ whole genome shotgun (WGS) entry which is preliminary data.</text>
</comment>
<comment type="function">
    <text evidence="1">Involved in endocytosis.</text>
</comment>
<name>A0A5M8PRG6_9LECA</name>
<feature type="compositionally biased region" description="Polar residues" evidence="3">
    <location>
        <begin position="735"/>
        <end position="748"/>
    </location>
</feature>
<evidence type="ECO:0000256" key="2">
    <source>
        <dbReference type="ARBA" id="ARBA00038251"/>
    </source>
</evidence>
<dbReference type="OrthoDB" id="29013at2759"/>
<dbReference type="InterPro" id="IPR051722">
    <property type="entry name" value="Endocytosis_PI4K-reg_protein"/>
</dbReference>
<evidence type="ECO:0008006" key="6">
    <source>
        <dbReference type="Google" id="ProtNLM"/>
    </source>
</evidence>
<evidence type="ECO:0000256" key="3">
    <source>
        <dbReference type="SAM" id="MobiDB-lite"/>
    </source>
</evidence>
<reference evidence="4 5" key="1">
    <citation type="submission" date="2019-09" db="EMBL/GenBank/DDBJ databases">
        <title>The hologenome of the rock-dwelling lichen Lasallia pustulata.</title>
        <authorList>
            <person name="Greshake Tzovaras B."/>
            <person name="Segers F."/>
            <person name="Bicker A."/>
            <person name="Dal Grande F."/>
            <person name="Otte J."/>
            <person name="Hankeln T."/>
            <person name="Schmitt I."/>
            <person name="Ebersberger I."/>
        </authorList>
    </citation>
    <scope>NUCLEOTIDE SEQUENCE [LARGE SCALE GENOMIC DNA]</scope>
    <source>
        <strain evidence="4">A1-1</strain>
    </source>
</reference>
<comment type="similarity">
    <text evidence="2">Belongs to the YPP1 family.</text>
</comment>
<dbReference type="Gene3D" id="1.25.40.10">
    <property type="entry name" value="Tetratricopeptide repeat domain"/>
    <property type="match status" value="2"/>
</dbReference>
<feature type="compositionally biased region" description="Polar residues" evidence="3">
    <location>
        <begin position="765"/>
        <end position="788"/>
    </location>
</feature>
<dbReference type="SUPFAM" id="SSF48452">
    <property type="entry name" value="TPR-like"/>
    <property type="match status" value="1"/>
</dbReference>
<dbReference type="InterPro" id="IPR011990">
    <property type="entry name" value="TPR-like_helical_dom_sf"/>
</dbReference>
<dbReference type="AlphaFoldDB" id="A0A5M8PRG6"/>